<keyword evidence="2" id="KW-1133">Transmembrane helix</keyword>
<protein>
    <submittedName>
        <fullName evidence="3">Uncharacterized protein</fullName>
    </submittedName>
</protein>
<dbReference type="Proteomes" id="UP000663882">
    <property type="component" value="Unassembled WGS sequence"/>
</dbReference>
<evidence type="ECO:0000256" key="1">
    <source>
        <dbReference type="SAM" id="MobiDB-lite"/>
    </source>
</evidence>
<keyword evidence="2" id="KW-0812">Transmembrane</keyword>
<feature type="transmembrane region" description="Helical" evidence="2">
    <location>
        <begin position="106"/>
        <end position="129"/>
    </location>
</feature>
<dbReference type="EMBL" id="CAJNOO010001639">
    <property type="protein sequence ID" value="CAF1181705.1"/>
    <property type="molecule type" value="Genomic_DNA"/>
</dbReference>
<proteinExistence type="predicted"/>
<comment type="caution">
    <text evidence="3">The sequence shown here is derived from an EMBL/GenBank/DDBJ whole genome shotgun (WGS) entry which is preliminary data.</text>
</comment>
<gene>
    <name evidence="3" type="ORF">RFH988_LOCUS23547</name>
</gene>
<sequence length="562" mass="61789">MVSHKSKVVRVRSQRQLHYIEPDMHYGNISPSTTREIMFHKMPTSTGEPSVPQPVDRVFRLPKSKSQHHDSENTRSQSPTSPPTSTISNNLHQIETTTKWSTRKKVIVGLIIASVCIVIIVTVIVTVLLTRQSNTTASTTNTTVVYVLWSFDNVITDSYGVYNGQLMNSATYSPSSSTMPYLGQGRALSVTAAQNQSFQVSTPFLNLASTSFTIEAWIYSTIVTGDNGVMGQCQCTSCSNQCFFFLIRSSKLYVGFTLNDINGLTTMTVNTWYHVAFVYNSVTKQQILYLNGVQDNIKSSSSAYQGTNGTFTIGSAKYYPSTTFFNGYIDNVKIETLAKSATEILTAASLIAYYSFDSPNPTYDNGPNGLNGSSINAGIVTGRVNQGIQFTGSSSYFQAYGFYQAGYGVNSNKPFSISMWISTSSYSSCAFVQMSTAYNGGSCFNMLGIWSYTGNAAQLVAQGYAWPAIYGPSITLNTWTHVSWTFSLTNGYRLYVNGVYFGTTGYYSYSGTSGVINWLQIGYSFTCSGNYISNAAFQGIIDEIYVHNREITATEVYTFANP</sequence>
<dbReference type="AlphaFoldDB" id="A0A814UWM3"/>
<dbReference type="Pfam" id="PF13385">
    <property type="entry name" value="Laminin_G_3"/>
    <property type="match status" value="2"/>
</dbReference>
<name>A0A814UWM3_9BILA</name>
<dbReference type="SUPFAM" id="SSF49899">
    <property type="entry name" value="Concanavalin A-like lectins/glucanases"/>
    <property type="match status" value="2"/>
</dbReference>
<reference evidence="3" key="1">
    <citation type="submission" date="2021-02" db="EMBL/GenBank/DDBJ databases">
        <authorList>
            <person name="Nowell W R."/>
        </authorList>
    </citation>
    <scope>NUCLEOTIDE SEQUENCE</scope>
</reference>
<feature type="region of interest" description="Disordered" evidence="1">
    <location>
        <begin position="63"/>
        <end position="92"/>
    </location>
</feature>
<organism evidence="3 4">
    <name type="scientific">Rotaria sordida</name>
    <dbReference type="NCBI Taxonomy" id="392033"/>
    <lineage>
        <taxon>Eukaryota</taxon>
        <taxon>Metazoa</taxon>
        <taxon>Spiralia</taxon>
        <taxon>Gnathifera</taxon>
        <taxon>Rotifera</taxon>
        <taxon>Eurotatoria</taxon>
        <taxon>Bdelloidea</taxon>
        <taxon>Philodinida</taxon>
        <taxon>Philodinidae</taxon>
        <taxon>Rotaria</taxon>
    </lineage>
</organism>
<evidence type="ECO:0000313" key="4">
    <source>
        <dbReference type="Proteomes" id="UP000663882"/>
    </source>
</evidence>
<evidence type="ECO:0000256" key="2">
    <source>
        <dbReference type="SAM" id="Phobius"/>
    </source>
</evidence>
<dbReference type="OrthoDB" id="10030431at2759"/>
<dbReference type="Gene3D" id="2.60.120.200">
    <property type="match status" value="2"/>
</dbReference>
<accession>A0A814UWM3</accession>
<keyword evidence="2" id="KW-0472">Membrane</keyword>
<dbReference type="InterPro" id="IPR013320">
    <property type="entry name" value="ConA-like_dom_sf"/>
</dbReference>
<evidence type="ECO:0000313" key="3">
    <source>
        <dbReference type="EMBL" id="CAF1181705.1"/>
    </source>
</evidence>